<feature type="transmembrane region" description="Helical" evidence="3">
    <location>
        <begin position="709"/>
        <end position="731"/>
    </location>
</feature>
<keyword evidence="3" id="KW-1133">Transmembrane helix</keyword>
<dbReference type="PANTHER" id="PTHR14002:SF10">
    <property type="entry name" value="ZONA PELLUCIDA-LIKE DOMAIN-CONTAINING PROTEIN 1-RELATED"/>
    <property type="match status" value="1"/>
</dbReference>
<organism evidence="6 7">
    <name type="scientific">Scophthalmus maximus</name>
    <name type="common">Turbot</name>
    <name type="synonym">Psetta maxima</name>
    <dbReference type="NCBI Taxonomy" id="52904"/>
    <lineage>
        <taxon>Eukaryota</taxon>
        <taxon>Metazoa</taxon>
        <taxon>Chordata</taxon>
        <taxon>Craniata</taxon>
        <taxon>Vertebrata</taxon>
        <taxon>Euteleostomi</taxon>
        <taxon>Actinopterygii</taxon>
        <taxon>Neopterygii</taxon>
        <taxon>Teleostei</taxon>
        <taxon>Neoteleostei</taxon>
        <taxon>Acanthomorphata</taxon>
        <taxon>Carangaria</taxon>
        <taxon>Pleuronectiformes</taxon>
        <taxon>Pleuronectoidei</taxon>
        <taxon>Scophthalmidae</taxon>
        <taxon>Scophthalmus</taxon>
    </lineage>
</organism>
<feature type="domain" description="ZP" evidence="5">
    <location>
        <begin position="60"/>
        <end position="340"/>
    </location>
</feature>
<dbReference type="SMART" id="SM00241">
    <property type="entry name" value="ZP"/>
    <property type="match status" value="1"/>
</dbReference>
<feature type="signal peptide" evidence="4">
    <location>
        <begin position="1"/>
        <end position="37"/>
    </location>
</feature>
<keyword evidence="2" id="KW-1015">Disulfide bond</keyword>
<evidence type="ECO:0000256" key="3">
    <source>
        <dbReference type="SAM" id="Phobius"/>
    </source>
</evidence>
<sequence length="738" mass="82364">MREVIAKHKMKTFRSTLRTMWLVILLFQLGLILRTEAQLPDPCILSDTNRPPENSDIIVTCGTQYMYLSIYICPMYQALYNESMMALNNEFNKLECFGTADWTAVPPVLKFKIPLNESAITACNSNFKVTNEVGSGAFVDFSNVQYINISGEVNSRDPSTSKITYRSQILYKFSCRYPMQYLLNNTQVAVSGVNLAIQGNNGSFISTLNMQLYKDEGYKDRLEIPQTGINLKTKVYVSVKAENLTDRFHVLLDRCYATTSPIPLTSTFYDLFIGCYKDPQTTVFENGKSQMGRFSFEVFRFVKHRNQKMSTVFLHCVTKLCRADDCIMLMPICGRRRRRDGEESPVSPPAASGNAVITAGPIITRSDETPANNSKIEYTDIAVMCGTSAINLAIQICPAIYTGYNESLLILNRIRDNLDCEGTLDTSVAPPVVRFSFPIREGNACGSNFLTTSAPGTGIFSDFSNIQSVNVSGVVRSFDPTIGSITYNAELKYYYSCTYPLEYLINNTQVDVSSSSIALKDNNGSFISTLSMALYKDQNYTTSLVMPPLGVELRTNVYVQVVASNLTSQYFVLLDRCYASVSPQPSNYTFFNLFVSCSIDPMTTMLENGDSQKARFFFPAFRFVEQQNQTISTYYLHCITRLCERSTCDTFKQCNRKRRSVETTVFQESITEPSVLTVAIKAKTDSPILSKEEALSGGQTDGRGASVGLGIAVAILIVIGVAAILMAVSFYRKLKRLS</sequence>
<dbReference type="PROSITE" id="PS51034">
    <property type="entry name" value="ZP_2"/>
    <property type="match status" value="2"/>
</dbReference>
<evidence type="ECO:0000256" key="4">
    <source>
        <dbReference type="SAM" id="SignalP"/>
    </source>
</evidence>
<dbReference type="Pfam" id="PF23344">
    <property type="entry name" value="ZP-N"/>
    <property type="match status" value="1"/>
</dbReference>
<dbReference type="InterPro" id="IPR001507">
    <property type="entry name" value="ZP_dom"/>
</dbReference>
<keyword evidence="3" id="KW-0812">Transmembrane</keyword>
<dbReference type="Proteomes" id="UP000438429">
    <property type="component" value="Unassembled WGS sequence"/>
</dbReference>
<evidence type="ECO:0000313" key="7">
    <source>
        <dbReference type="Proteomes" id="UP000438429"/>
    </source>
</evidence>
<dbReference type="InterPro" id="IPR042235">
    <property type="entry name" value="ZP-C_dom"/>
</dbReference>
<dbReference type="Gene3D" id="2.60.40.4100">
    <property type="entry name" value="Zona pellucida, ZP-C domain"/>
    <property type="match status" value="2"/>
</dbReference>
<keyword evidence="3" id="KW-0472">Membrane</keyword>
<keyword evidence="1 4" id="KW-0732">Signal</keyword>
<accession>A0A6A4SDV9</accession>
<dbReference type="PANTHER" id="PTHR14002">
    <property type="entry name" value="ENDOGLIN/TGF-BETA RECEPTOR TYPE III"/>
    <property type="match status" value="1"/>
</dbReference>
<name>A0A6A4SDV9_SCOMX</name>
<proteinExistence type="predicted"/>
<feature type="domain" description="ZP" evidence="5">
    <location>
        <begin position="384"/>
        <end position="661"/>
    </location>
</feature>
<dbReference type="AlphaFoldDB" id="A0A6A4SDV9"/>
<dbReference type="EMBL" id="VEVO01000015">
    <property type="protein sequence ID" value="KAF0029980.1"/>
    <property type="molecule type" value="Genomic_DNA"/>
</dbReference>
<reference evidence="6 7" key="1">
    <citation type="submission" date="2019-06" db="EMBL/GenBank/DDBJ databases">
        <title>Draft genomes of female and male turbot (Scophthalmus maximus).</title>
        <authorList>
            <person name="Xu H."/>
            <person name="Xu X.-W."/>
            <person name="Shao C."/>
            <person name="Chen S."/>
        </authorList>
    </citation>
    <scope>NUCLEOTIDE SEQUENCE [LARGE SCALE GENOMIC DNA]</scope>
    <source>
        <strain evidence="6">Ysfricsl-2016a</strain>
        <tissue evidence="6">Blood</tissue>
    </source>
</reference>
<dbReference type="InterPro" id="IPR055356">
    <property type="entry name" value="ZP-N"/>
</dbReference>
<feature type="chain" id="PRO_5025420924" description="ZP domain-containing protein" evidence="4">
    <location>
        <begin position="38"/>
        <end position="738"/>
    </location>
</feature>
<evidence type="ECO:0000256" key="2">
    <source>
        <dbReference type="ARBA" id="ARBA00023157"/>
    </source>
</evidence>
<gene>
    <name evidence="6" type="ORF">F2P81_016711</name>
</gene>
<comment type="caution">
    <text evidence="6">The sequence shown here is derived from an EMBL/GenBank/DDBJ whole genome shotgun (WGS) entry which is preliminary data.</text>
</comment>
<evidence type="ECO:0000259" key="5">
    <source>
        <dbReference type="PROSITE" id="PS51034"/>
    </source>
</evidence>
<evidence type="ECO:0000313" key="6">
    <source>
        <dbReference type="EMBL" id="KAF0029980.1"/>
    </source>
</evidence>
<protein>
    <recommendedName>
        <fullName evidence="5">ZP domain-containing protein</fullName>
    </recommendedName>
</protein>
<dbReference type="Pfam" id="PF00100">
    <property type="entry name" value="Zona_pellucida"/>
    <property type="match status" value="2"/>
</dbReference>
<evidence type="ECO:0000256" key="1">
    <source>
        <dbReference type="ARBA" id="ARBA00022729"/>
    </source>
</evidence>
<dbReference type="InterPro" id="IPR055355">
    <property type="entry name" value="ZP-C"/>
</dbReference>